<dbReference type="WBParaSite" id="ES5_v2.g15292.t1">
    <property type="protein sequence ID" value="ES5_v2.g15292.t1"/>
    <property type="gene ID" value="ES5_v2.g15292"/>
</dbReference>
<proteinExistence type="predicted"/>
<name>A0AC34FDC9_9BILA</name>
<sequence>MNCIPSCEILLPNIGKAQITSKMDICKSPGVLTIGIDVISFFEAGPMQHYRKIGSDFWPLQLQVNFRKISEDQYYADACIQTHRMGKTTCFMGGFIDSAVDNVKEISSNKRNDEIIDFSDGEAKNIIKVKDETFSKGNTQSEKKRMTTKEVVECESQ</sequence>
<organism evidence="1 2">
    <name type="scientific">Panagrolaimus sp. ES5</name>
    <dbReference type="NCBI Taxonomy" id="591445"/>
    <lineage>
        <taxon>Eukaryota</taxon>
        <taxon>Metazoa</taxon>
        <taxon>Ecdysozoa</taxon>
        <taxon>Nematoda</taxon>
        <taxon>Chromadorea</taxon>
        <taxon>Rhabditida</taxon>
        <taxon>Tylenchina</taxon>
        <taxon>Panagrolaimomorpha</taxon>
        <taxon>Panagrolaimoidea</taxon>
        <taxon>Panagrolaimidae</taxon>
        <taxon>Panagrolaimus</taxon>
    </lineage>
</organism>
<accession>A0AC34FDC9</accession>
<protein>
    <submittedName>
        <fullName evidence="2">Uncharacterized protein</fullName>
    </submittedName>
</protein>
<reference evidence="2" key="1">
    <citation type="submission" date="2022-11" db="UniProtKB">
        <authorList>
            <consortium name="WormBaseParasite"/>
        </authorList>
    </citation>
    <scope>IDENTIFICATION</scope>
</reference>
<dbReference type="Proteomes" id="UP000887579">
    <property type="component" value="Unplaced"/>
</dbReference>
<evidence type="ECO:0000313" key="1">
    <source>
        <dbReference type="Proteomes" id="UP000887579"/>
    </source>
</evidence>
<evidence type="ECO:0000313" key="2">
    <source>
        <dbReference type="WBParaSite" id="ES5_v2.g15292.t1"/>
    </source>
</evidence>